<feature type="compositionally biased region" description="Polar residues" evidence="5">
    <location>
        <begin position="2105"/>
        <end position="2120"/>
    </location>
</feature>
<keyword evidence="9" id="KW-1185">Reference proteome</keyword>
<feature type="compositionally biased region" description="Basic and acidic residues" evidence="5">
    <location>
        <begin position="1477"/>
        <end position="1488"/>
    </location>
</feature>
<feature type="compositionally biased region" description="Pro residues" evidence="5">
    <location>
        <begin position="90"/>
        <end position="104"/>
    </location>
</feature>
<feature type="compositionally biased region" description="Polar residues" evidence="5">
    <location>
        <begin position="1953"/>
        <end position="1964"/>
    </location>
</feature>
<feature type="compositionally biased region" description="Polar residues" evidence="5">
    <location>
        <begin position="540"/>
        <end position="550"/>
    </location>
</feature>
<dbReference type="Proteomes" id="UP000838412">
    <property type="component" value="Chromosome 9"/>
</dbReference>
<feature type="compositionally biased region" description="Basic and acidic residues" evidence="5">
    <location>
        <begin position="1432"/>
        <end position="1441"/>
    </location>
</feature>
<feature type="compositionally biased region" description="Basic and acidic residues" evidence="5">
    <location>
        <begin position="1521"/>
        <end position="1530"/>
    </location>
</feature>
<dbReference type="InterPro" id="IPR018510">
    <property type="entry name" value="DAP_epimerase_AS"/>
</dbReference>
<dbReference type="InterPro" id="IPR034732">
    <property type="entry name" value="EPHD"/>
</dbReference>
<keyword evidence="1" id="KW-0597">Phosphoprotein</keyword>
<feature type="compositionally biased region" description="Basic and acidic residues" evidence="5">
    <location>
        <begin position="2019"/>
        <end position="2034"/>
    </location>
</feature>
<feature type="region of interest" description="Disordered" evidence="5">
    <location>
        <begin position="1322"/>
        <end position="1532"/>
    </location>
</feature>
<dbReference type="InterPro" id="IPR013083">
    <property type="entry name" value="Znf_RING/FYVE/PHD"/>
</dbReference>
<gene>
    <name evidence="8" type="primary">TCF20</name>
    <name evidence="8" type="ORF">BLAG_LOCUS24902</name>
</gene>
<feature type="compositionally biased region" description="Low complexity" evidence="5">
    <location>
        <begin position="2046"/>
        <end position="2062"/>
    </location>
</feature>
<evidence type="ECO:0000259" key="7">
    <source>
        <dbReference type="PROSITE" id="PS51805"/>
    </source>
</evidence>
<feature type="region of interest" description="Disordered" evidence="5">
    <location>
        <begin position="1106"/>
        <end position="1209"/>
    </location>
</feature>
<evidence type="ECO:0000256" key="1">
    <source>
        <dbReference type="ARBA" id="ARBA00022553"/>
    </source>
</evidence>
<dbReference type="PANTHER" id="PTHR14955:SF4">
    <property type="entry name" value="PHD-TYPE DOMAIN-CONTAINING PROTEIN"/>
    <property type="match status" value="1"/>
</dbReference>
<dbReference type="Pfam" id="PF13771">
    <property type="entry name" value="zf-HC5HC2H"/>
    <property type="match status" value="1"/>
</dbReference>
<dbReference type="PROSITE" id="PS50105">
    <property type="entry name" value="SAM_DOMAIN"/>
    <property type="match status" value="1"/>
</dbReference>
<feature type="compositionally biased region" description="Low complexity" evidence="5">
    <location>
        <begin position="1106"/>
        <end position="1123"/>
    </location>
</feature>
<keyword evidence="4" id="KW-0862">Zinc</keyword>
<dbReference type="InterPro" id="IPR013761">
    <property type="entry name" value="SAM/pointed_sf"/>
</dbReference>
<evidence type="ECO:0000256" key="5">
    <source>
        <dbReference type="SAM" id="MobiDB-lite"/>
    </source>
</evidence>
<evidence type="ECO:0000313" key="9">
    <source>
        <dbReference type="Proteomes" id="UP000838412"/>
    </source>
</evidence>
<dbReference type="SUPFAM" id="SSF47769">
    <property type="entry name" value="SAM/Pointed domain"/>
    <property type="match status" value="1"/>
</dbReference>
<feature type="compositionally biased region" description="Polar residues" evidence="5">
    <location>
        <begin position="734"/>
        <end position="764"/>
    </location>
</feature>
<dbReference type="PROSITE" id="PS51805">
    <property type="entry name" value="EPHD"/>
    <property type="match status" value="1"/>
</dbReference>
<feature type="compositionally biased region" description="Polar residues" evidence="5">
    <location>
        <begin position="107"/>
        <end position="130"/>
    </location>
</feature>
<feature type="compositionally biased region" description="Polar residues" evidence="5">
    <location>
        <begin position="569"/>
        <end position="578"/>
    </location>
</feature>
<feature type="compositionally biased region" description="Low complexity" evidence="5">
    <location>
        <begin position="1189"/>
        <end position="1209"/>
    </location>
</feature>
<feature type="compositionally biased region" description="Basic and acidic residues" evidence="5">
    <location>
        <begin position="2146"/>
        <end position="2157"/>
    </location>
</feature>
<feature type="region of interest" description="Disordered" evidence="5">
    <location>
        <begin position="68"/>
        <end position="239"/>
    </location>
</feature>
<evidence type="ECO:0000256" key="4">
    <source>
        <dbReference type="ARBA" id="ARBA00022833"/>
    </source>
</evidence>
<evidence type="ECO:0000259" key="6">
    <source>
        <dbReference type="PROSITE" id="PS50105"/>
    </source>
</evidence>
<feature type="compositionally biased region" description="Basic and acidic residues" evidence="5">
    <location>
        <begin position="934"/>
        <end position="943"/>
    </location>
</feature>
<feature type="compositionally biased region" description="Acidic residues" evidence="5">
    <location>
        <begin position="2134"/>
        <end position="2143"/>
    </location>
</feature>
<dbReference type="GO" id="GO:0009089">
    <property type="term" value="P:lysine biosynthetic process via diaminopimelate"/>
    <property type="evidence" value="ECO:0007669"/>
    <property type="project" value="InterPro"/>
</dbReference>
<accession>A0A8K0F387</accession>
<feature type="compositionally biased region" description="Polar residues" evidence="5">
    <location>
        <begin position="924"/>
        <end position="933"/>
    </location>
</feature>
<feature type="region of interest" description="Disordered" evidence="5">
    <location>
        <begin position="978"/>
        <end position="1091"/>
    </location>
</feature>
<evidence type="ECO:0000313" key="8">
    <source>
        <dbReference type="EMBL" id="CAH1273611.1"/>
    </source>
</evidence>
<dbReference type="Gene3D" id="1.10.150.50">
    <property type="entry name" value="Transcription Factor, Ets-1"/>
    <property type="match status" value="1"/>
</dbReference>
<dbReference type="InterPro" id="IPR052440">
    <property type="entry name" value="Trans_Reg/Chrom_Remod"/>
</dbReference>
<dbReference type="EMBL" id="OV696694">
    <property type="protein sequence ID" value="CAH1273611.1"/>
    <property type="molecule type" value="Genomic_DNA"/>
</dbReference>
<organism evidence="8 9">
    <name type="scientific">Branchiostoma lanceolatum</name>
    <name type="common">Common lancelet</name>
    <name type="synonym">Amphioxus lanceolatum</name>
    <dbReference type="NCBI Taxonomy" id="7740"/>
    <lineage>
        <taxon>Eukaryota</taxon>
        <taxon>Metazoa</taxon>
        <taxon>Chordata</taxon>
        <taxon>Cephalochordata</taxon>
        <taxon>Leptocardii</taxon>
        <taxon>Amphioxiformes</taxon>
        <taxon>Branchiostomatidae</taxon>
        <taxon>Branchiostoma</taxon>
    </lineage>
</organism>
<feature type="domain" description="SAM" evidence="6">
    <location>
        <begin position="5"/>
        <end position="45"/>
    </location>
</feature>
<feature type="region of interest" description="Disordered" evidence="5">
    <location>
        <begin position="279"/>
        <end position="381"/>
    </location>
</feature>
<sequence>MPGPVERWLDTFMCGQYAEIFHRFGFETLQSVCQLQLHTLQQMGVKPEDCEKILENVSVLKQTILGYRSTAGSTPPQNVPSLPDPVSGMPAPPHHTPSPGPNPIVNPASSALRNVARNATSRGMSGTPEGSQLDPYSHPSSPGMVGPPPQNFDSAPSKPMYGPPGYVEEQYRPPPTQNVPNPPKVQQQTMGPGSTMMPQYPHPHQVGMADPVPPHPGRLPNDPGGHPGDPARHPGVSPQLSETLAQIEHQARQQQYQIPPPNPRSTQYVQYHQRMQLMARPPGGSWPQSPPPPMYQGQQPGMMGGPPQPGPPHLMGQQQPPRYASPPPYGPSMQQSAGSYPLQEFPPTSMRGTPPPMHPSQQLGMPQHPSMGPGSPPLPQQRAMFLGDPREEGMMYREQQVDMGLYPRIRSPSDGHMGQFVPQRRLSAGEMEGYMGGPAGVPSPIPGGGQGYHHIRPPMSMQSQAGEMYRSPPPPSMDHRGPSPYSVNAQGMDRSAIQGGMGGLSGYRSPMGSVQNPSSPHLMAGREGNHFVYPAQQAQHFSPSPSQIQVRSPVPLGCSSSNTISSPSNMVTSPISNPSPGPAIRSPGMGLHMQGKPVAGYVQSPHGGQSRLPTPGESPGPGPSPSHMQSPHMISSPPQQVHPPPSMYDPPDPLYRTEPSYCRTDTSFSSSTFGRQSPYIPTSSNFISGVSSLNALASQVNNLPNTVQQVPLPADIAPITGGSKPRQRRKTKEGNSMSQNMGPSEGQENAQNYTNPHTPQQMENFRQVDGPPEKRTKLEHPAEPKPSVCSDGIHCGEHEGVSVGFGNATSCGDANFGNGSAGCFSTPTQQGNNVMDETVTGIHKDHNPTCEDHTVERTCPVAKFDGSQNETKPDLFLGLQRPRHSKYRDKDVKEEEDSSKPMCSVASKCCENGCVECCSGNAKDVSSSAVRNSDGSHCEDCGNGDRGKEHAGELLNGPSCKVSVIQSQESLRIQCVTDEKHLPNGPSSSESSDMSGDSGFLSDTPPDVSKTNAGVSPDHPLCAKDSSTSPKRKDAEDMEEKMQVPQGKAANLEPKKEGSKKKKRSRKALSTVTKSLLLHQPAAVAPASPRTVVAYPVIVQVSSSEVTGTTNSMTVTSTTSGSTLVPLQENRSPRSSDVSPKANPRSSEKNSPPNAKCSGESKHITSPKQPSVITKSPKRNSPNTTTSTVLVSSAHSPSTSTVSSVSPKSSLVLTVGSRGVAALSSSASGSKLQSGVVSPTTSSMTSPNSSKVSAIVSDSSSVSSSATVMTTSPLSIIRTASAGSPNILTLSPKADFAASPRSRRKQNLMPLSDAEEETICITRTVDDKDSSKVKAQLSPGREASQPSSPKKRKLSAIGSPQKTSPKKRPKEERLSTERSLSPKKSPVKDVHKDWSKIHVAEASLSKKENTLSVSTVKISPRENNSHSTCRKLMWDKTESKTKKGGVIKRTSLEKPFSGGTKQSPKYSKSTLESGESSGREEAVNDKKTFQAKVDTTETSPMKVSPVPKKIPSPNSKYVQHVKSDEVKPTDLKPGMIIDGNLVVMPDGSLKKKRGRPFGSKTVNRKVELKGKGEKGEKSPKKKTLSKEPFEFRTTSDGEEISLTKRVETESKPVCKEGSPVVKQKAREETPPKTVSREATSGLKRMVRDETPTQGPVVRITGQHESPVSCTVINNPNEADSGKSEHKKKKQKNKHHSHLHHSHREKVSSKTTEIDIGSAHPTHPVTHAKWVCSFCGKSPNYKELGDLFGPYYLEGKGKRPLLTQTKTPPKPSVDLKENKSRKSRSRNPSEVGSEPKPGPSGLSSPTSNAPLSKRRHRSQSGGEKGRKAAHKGGAKVAARKGKEGGSPPCSLEAVVVPMYLDEVWTHDQCAVWASGVFILGGRLHGLEEAIKEARQHSCSECQTVGATLGCGFKGCQLKYHYVCAVDAGCCLSEENFSLMCSEHKNKTIRFVQVSQPRSQQLTQDEPATPDEEHVAEEEAMALEQAGALPAGNTHPCTPSSDADGRKKQGNKSQRKAQSVARREMVGEEASSKQQEHPSTAAAKPEKSLSSSKTSQQKNSVSSSCLPKQEKQSCSTVKSASSKKRNLEKLVTSKIILGKGGLVTKGVSKQESSTPTMSSSDTKSGKGRTEVRSYIDESDDSEDFDYAPPEKGDSGKGENPDAESSSGEDNSSSDTGEETGDPSEDSEEEEEDKKVPNMVFERSSSSTRSGRTVKASRRLDKYLLF</sequence>
<protein>
    <submittedName>
        <fullName evidence="8">TCF20 protein</fullName>
    </submittedName>
</protein>
<feature type="compositionally biased region" description="Low complexity" evidence="5">
    <location>
        <begin position="2161"/>
        <end position="2172"/>
    </location>
</feature>
<evidence type="ECO:0000256" key="3">
    <source>
        <dbReference type="ARBA" id="ARBA00022771"/>
    </source>
</evidence>
<dbReference type="GO" id="GO:0008270">
    <property type="term" value="F:zinc ion binding"/>
    <property type="evidence" value="ECO:0007669"/>
    <property type="project" value="UniProtKB-KW"/>
</dbReference>
<feature type="compositionally biased region" description="Polar residues" evidence="5">
    <location>
        <begin position="70"/>
        <end position="80"/>
    </location>
</feature>
<feature type="compositionally biased region" description="Acidic residues" evidence="5">
    <location>
        <begin position="2173"/>
        <end position="2189"/>
    </location>
</feature>
<dbReference type="GO" id="GO:0005634">
    <property type="term" value="C:nucleus"/>
    <property type="evidence" value="ECO:0007669"/>
    <property type="project" value="TreeGrafter"/>
</dbReference>
<feature type="compositionally biased region" description="Polar residues" evidence="5">
    <location>
        <begin position="1129"/>
        <end position="1138"/>
    </location>
</feature>
<keyword evidence="3" id="KW-0863">Zinc-finger</keyword>
<feature type="compositionally biased region" description="Polar residues" evidence="5">
    <location>
        <begin position="1800"/>
        <end position="1809"/>
    </location>
</feature>
<feature type="region of interest" description="Disordered" evidence="5">
    <location>
        <begin position="1546"/>
        <end position="1722"/>
    </location>
</feature>
<feature type="compositionally biased region" description="Low complexity" evidence="5">
    <location>
        <begin position="313"/>
        <end position="322"/>
    </location>
</feature>
<feature type="compositionally biased region" description="Low complexity" evidence="5">
    <location>
        <begin position="2200"/>
        <end position="2210"/>
    </location>
</feature>
<feature type="compositionally biased region" description="Basic and acidic residues" evidence="5">
    <location>
        <begin position="1386"/>
        <end position="1409"/>
    </location>
</feature>
<reference evidence="8" key="1">
    <citation type="submission" date="2022-01" db="EMBL/GenBank/DDBJ databases">
        <authorList>
            <person name="Braso-Vives M."/>
        </authorList>
    </citation>
    <scope>NUCLEOTIDE SEQUENCE</scope>
</reference>
<dbReference type="PANTHER" id="PTHR14955">
    <property type="entry name" value="RETINOIC ACID INDUCED 1/TRANSCRIPTION FACTOR 20"/>
    <property type="match status" value="1"/>
</dbReference>
<feature type="compositionally biased region" description="Basic and acidic residues" evidence="5">
    <location>
        <begin position="771"/>
        <end position="783"/>
    </location>
</feature>
<feature type="domain" description="PHD-type" evidence="7">
    <location>
        <begin position="1815"/>
        <end position="1943"/>
    </location>
</feature>
<feature type="compositionally biased region" description="Polar residues" evidence="5">
    <location>
        <begin position="663"/>
        <end position="677"/>
    </location>
</feature>
<evidence type="ECO:0000256" key="2">
    <source>
        <dbReference type="ARBA" id="ARBA00022723"/>
    </source>
</evidence>
<feature type="region of interest" description="Disordered" evidence="5">
    <location>
        <begin position="248"/>
        <end position="267"/>
    </location>
</feature>
<dbReference type="Pfam" id="PF00536">
    <property type="entry name" value="SAM_1"/>
    <property type="match status" value="1"/>
</dbReference>
<feature type="compositionally biased region" description="Low complexity" evidence="5">
    <location>
        <begin position="559"/>
        <end position="568"/>
    </location>
</feature>
<dbReference type="GO" id="GO:0006357">
    <property type="term" value="P:regulation of transcription by RNA polymerase II"/>
    <property type="evidence" value="ECO:0007669"/>
    <property type="project" value="TreeGrafter"/>
</dbReference>
<name>A0A8K0F387_BRALA</name>
<dbReference type="PROSITE" id="PS01326">
    <property type="entry name" value="DAP_EPIMERASE"/>
    <property type="match status" value="1"/>
</dbReference>
<dbReference type="GO" id="GO:0005737">
    <property type="term" value="C:cytoplasm"/>
    <property type="evidence" value="ECO:0007669"/>
    <property type="project" value="InterPro"/>
</dbReference>
<dbReference type="GO" id="GO:0008837">
    <property type="term" value="F:diaminopimelate epimerase activity"/>
    <property type="evidence" value="ECO:0007669"/>
    <property type="project" value="InterPro"/>
</dbReference>
<keyword evidence="2" id="KW-0479">Metal-binding</keyword>
<feature type="region of interest" description="Disordered" evidence="5">
    <location>
        <begin position="1222"/>
        <end position="1251"/>
    </location>
</feature>
<feature type="region of interest" description="Disordered" evidence="5">
    <location>
        <begin position="463"/>
        <end position="483"/>
    </location>
</feature>
<feature type="compositionally biased region" description="Low complexity" evidence="5">
    <location>
        <begin position="987"/>
        <end position="999"/>
    </location>
</feature>
<feature type="region of interest" description="Disordered" evidence="5">
    <location>
        <begin position="924"/>
        <end position="943"/>
    </location>
</feature>
<feature type="region of interest" description="Disordered" evidence="5">
    <location>
        <begin position="715"/>
        <end position="790"/>
    </location>
</feature>
<feature type="region of interest" description="Disordered" evidence="5">
    <location>
        <begin position="1953"/>
        <end position="2215"/>
    </location>
</feature>
<proteinExistence type="predicted"/>
<feature type="compositionally biased region" description="Acidic residues" evidence="5">
    <location>
        <begin position="1966"/>
        <end position="1979"/>
    </location>
</feature>
<dbReference type="InterPro" id="IPR001660">
    <property type="entry name" value="SAM"/>
</dbReference>
<feature type="compositionally biased region" description="Basic and acidic residues" evidence="5">
    <location>
        <begin position="1564"/>
        <end position="1614"/>
    </location>
</feature>
<dbReference type="OrthoDB" id="10029243at2759"/>
<feature type="compositionally biased region" description="Basic residues" evidence="5">
    <location>
        <begin position="1826"/>
        <end position="1838"/>
    </location>
</feature>
<feature type="compositionally biased region" description="Pro residues" evidence="5">
    <location>
        <begin position="172"/>
        <end position="183"/>
    </location>
</feature>
<feature type="compositionally biased region" description="Polar residues" evidence="5">
    <location>
        <begin position="1459"/>
        <end position="1476"/>
    </location>
</feature>
<feature type="compositionally biased region" description="Polar residues" evidence="5">
    <location>
        <begin position="1662"/>
        <end position="1677"/>
    </location>
</feature>
<feature type="compositionally biased region" description="Basic residues" evidence="5">
    <location>
        <begin position="1684"/>
        <end position="1703"/>
    </location>
</feature>
<feature type="region of interest" description="Disordered" evidence="5">
    <location>
        <begin position="1758"/>
        <end position="1845"/>
    </location>
</feature>
<feature type="region of interest" description="Disordered" evidence="5">
    <location>
        <begin position="540"/>
        <end position="677"/>
    </location>
</feature>
<feature type="compositionally biased region" description="Basic residues" evidence="5">
    <location>
        <begin position="1058"/>
        <end position="1067"/>
    </location>
</feature>
<feature type="compositionally biased region" description="Pro residues" evidence="5">
    <location>
        <begin position="640"/>
        <end position="653"/>
    </location>
</feature>
<feature type="compositionally biased region" description="Low complexity" evidence="5">
    <location>
        <begin position="625"/>
        <end position="639"/>
    </location>
</feature>
<feature type="compositionally biased region" description="Low complexity" evidence="5">
    <location>
        <begin position="1499"/>
        <end position="1516"/>
    </location>
</feature>
<feature type="compositionally biased region" description="Basic and acidic residues" evidence="5">
    <location>
        <begin position="2121"/>
        <end position="2133"/>
    </location>
</feature>
<feature type="compositionally biased region" description="Polar residues" evidence="5">
    <location>
        <begin position="1164"/>
        <end position="1188"/>
    </location>
</feature>
<dbReference type="Gene3D" id="3.30.40.10">
    <property type="entry name" value="Zinc/RING finger domain, C3HC4 (zinc finger)"/>
    <property type="match status" value="1"/>
</dbReference>